<keyword evidence="6" id="KW-1185">Reference proteome</keyword>
<protein>
    <submittedName>
        <fullName evidence="5">Translation initiation factor</fullName>
    </submittedName>
</protein>
<organism evidence="5 6">
    <name type="scientific">Arachidicoccus soli</name>
    <dbReference type="NCBI Taxonomy" id="2341117"/>
    <lineage>
        <taxon>Bacteria</taxon>
        <taxon>Pseudomonadati</taxon>
        <taxon>Bacteroidota</taxon>
        <taxon>Chitinophagia</taxon>
        <taxon>Chitinophagales</taxon>
        <taxon>Chitinophagaceae</taxon>
        <taxon>Arachidicoccus</taxon>
    </lineage>
</organism>
<dbReference type="GO" id="GO:0003743">
    <property type="term" value="F:translation initiation factor activity"/>
    <property type="evidence" value="ECO:0007669"/>
    <property type="project" value="UniProtKB-KW"/>
</dbReference>
<dbReference type="InterPro" id="IPR036877">
    <property type="entry name" value="SUI1_dom_sf"/>
</dbReference>
<dbReference type="InterPro" id="IPR001950">
    <property type="entry name" value="SUI1"/>
</dbReference>
<dbReference type="AlphaFoldDB" id="A0A386HLE9"/>
<dbReference type="GO" id="GO:0003729">
    <property type="term" value="F:mRNA binding"/>
    <property type="evidence" value="ECO:0007669"/>
    <property type="project" value="TreeGrafter"/>
</dbReference>
<gene>
    <name evidence="5" type="ORF">D6B99_02615</name>
</gene>
<accession>A0A386HLE9</accession>
<keyword evidence="5" id="KW-0396">Initiation factor</keyword>
<evidence type="ECO:0000259" key="4">
    <source>
        <dbReference type="PROSITE" id="PS50296"/>
    </source>
</evidence>
<dbReference type="GO" id="GO:0002188">
    <property type="term" value="P:translation reinitiation"/>
    <property type="evidence" value="ECO:0007669"/>
    <property type="project" value="TreeGrafter"/>
</dbReference>
<dbReference type="KEGG" id="ark:D6B99_02615"/>
<dbReference type="SUPFAM" id="SSF55159">
    <property type="entry name" value="eIF1-like"/>
    <property type="match status" value="1"/>
</dbReference>
<evidence type="ECO:0000313" key="6">
    <source>
        <dbReference type="Proteomes" id="UP000266118"/>
    </source>
</evidence>
<dbReference type="InterPro" id="IPR050318">
    <property type="entry name" value="DENR/SUI1_TIF"/>
</dbReference>
<dbReference type="Proteomes" id="UP000266118">
    <property type="component" value="Chromosome"/>
</dbReference>
<evidence type="ECO:0000313" key="5">
    <source>
        <dbReference type="EMBL" id="AYD46605.1"/>
    </source>
</evidence>
<evidence type="ECO:0000256" key="1">
    <source>
        <dbReference type="ARBA" id="ARBA00005422"/>
    </source>
</evidence>
<dbReference type="GO" id="GO:0006417">
    <property type="term" value="P:regulation of translation"/>
    <property type="evidence" value="ECO:0007669"/>
    <property type="project" value="UniProtKB-KW"/>
</dbReference>
<dbReference type="PROSITE" id="PS50296">
    <property type="entry name" value="SUI1"/>
    <property type="match status" value="1"/>
</dbReference>
<proteinExistence type="inferred from homology"/>
<dbReference type="OrthoDB" id="9792915at2"/>
<reference evidence="5 6" key="1">
    <citation type="submission" date="2018-09" db="EMBL/GenBank/DDBJ databases">
        <title>Arachidicoccus sp. nov., a bacterium isolated from soil.</title>
        <authorList>
            <person name="Weon H.-Y."/>
            <person name="Kwon S.-W."/>
            <person name="Lee S.A."/>
        </authorList>
    </citation>
    <scope>NUCLEOTIDE SEQUENCE [LARGE SCALE GENOMIC DNA]</scope>
    <source>
        <strain evidence="5 6">KIS59-12</strain>
    </source>
</reference>
<sequence length="115" mass="12910">MKKNNSNNNNVFVYSTNPNFSFNQEEENAETLLPQEQILRVWLETKHRAGKAASIIAGFVGKEDDLKELGKKIKNFCGTGGTVKDGEIIIQGDHRDKIVQWLQKEGYKQSKKAGG</sequence>
<dbReference type="RefSeq" id="WP_119984804.1">
    <property type="nucleotide sequence ID" value="NZ_CP032489.1"/>
</dbReference>
<feature type="domain" description="SUI1" evidence="4">
    <location>
        <begin position="45"/>
        <end position="106"/>
    </location>
</feature>
<dbReference type="EMBL" id="CP032489">
    <property type="protein sequence ID" value="AYD46605.1"/>
    <property type="molecule type" value="Genomic_DNA"/>
</dbReference>
<comment type="similarity">
    <text evidence="1">Belongs to the SUI1 family.</text>
</comment>
<evidence type="ECO:0000256" key="3">
    <source>
        <dbReference type="ARBA" id="ARBA00022917"/>
    </source>
</evidence>
<dbReference type="Pfam" id="PF01253">
    <property type="entry name" value="SUI1"/>
    <property type="match status" value="1"/>
</dbReference>
<dbReference type="GO" id="GO:0001731">
    <property type="term" value="P:formation of translation preinitiation complex"/>
    <property type="evidence" value="ECO:0007669"/>
    <property type="project" value="TreeGrafter"/>
</dbReference>
<dbReference type="PIRSF" id="PIRSF037511">
    <property type="entry name" value="Transl_init_SUI1_pro"/>
    <property type="match status" value="1"/>
</dbReference>
<dbReference type="PANTHER" id="PTHR12789">
    <property type="entry name" value="DENSITY-REGULATED PROTEIN HOMOLOG"/>
    <property type="match status" value="1"/>
</dbReference>
<evidence type="ECO:0000256" key="2">
    <source>
        <dbReference type="ARBA" id="ARBA00022845"/>
    </source>
</evidence>
<keyword evidence="2" id="KW-0810">Translation regulation</keyword>
<name>A0A386HLE9_9BACT</name>
<dbReference type="PANTHER" id="PTHR12789:SF0">
    <property type="entry name" value="DENSITY-REGULATED PROTEIN"/>
    <property type="match status" value="1"/>
</dbReference>
<dbReference type="CDD" id="cd11567">
    <property type="entry name" value="YciH_like"/>
    <property type="match status" value="1"/>
</dbReference>
<dbReference type="InterPro" id="IPR005872">
    <property type="entry name" value="SUI1_arc_bac"/>
</dbReference>
<keyword evidence="3" id="KW-0648">Protein biosynthesis</keyword>
<dbReference type="Gene3D" id="3.30.780.10">
    <property type="entry name" value="SUI1-like domain"/>
    <property type="match status" value="1"/>
</dbReference>